<feature type="domain" description="RRM" evidence="4">
    <location>
        <begin position="205"/>
        <end position="278"/>
    </location>
</feature>
<evidence type="ECO:0000256" key="1">
    <source>
        <dbReference type="ARBA" id="ARBA00022884"/>
    </source>
</evidence>
<feature type="domain" description="RRM" evidence="4">
    <location>
        <begin position="342"/>
        <end position="415"/>
    </location>
</feature>
<proteinExistence type="predicted"/>
<evidence type="ECO:0000256" key="3">
    <source>
        <dbReference type="SAM" id="MobiDB-lite"/>
    </source>
</evidence>
<evidence type="ECO:0000313" key="6">
    <source>
        <dbReference type="Proteomes" id="UP001479436"/>
    </source>
</evidence>
<protein>
    <recommendedName>
        <fullName evidence="4">RRM domain-containing protein</fullName>
    </recommendedName>
</protein>
<dbReference type="SMART" id="SM00360">
    <property type="entry name" value="RRM"/>
    <property type="match status" value="4"/>
</dbReference>
<dbReference type="SUPFAM" id="SSF54928">
    <property type="entry name" value="RNA-binding domain, RBD"/>
    <property type="match status" value="4"/>
</dbReference>
<dbReference type="InterPro" id="IPR039171">
    <property type="entry name" value="Cwc2/Slt11"/>
</dbReference>
<dbReference type="InterPro" id="IPR012677">
    <property type="entry name" value="Nucleotide-bd_a/b_plait_sf"/>
</dbReference>
<evidence type="ECO:0000313" key="5">
    <source>
        <dbReference type="EMBL" id="KAK9718115.1"/>
    </source>
</evidence>
<feature type="region of interest" description="Disordered" evidence="3">
    <location>
        <begin position="502"/>
        <end position="522"/>
    </location>
</feature>
<dbReference type="Pfam" id="PF00076">
    <property type="entry name" value="RRM_1"/>
    <property type="match status" value="2"/>
</dbReference>
<comment type="caution">
    <text evidence="5">The sequence shown here is derived from an EMBL/GenBank/DDBJ whole genome shotgun (WGS) entry which is preliminary data.</text>
</comment>
<dbReference type="InterPro" id="IPR035979">
    <property type="entry name" value="RBD_domain_sf"/>
</dbReference>
<accession>A0ABR2W3L5</accession>
<dbReference type="PANTHER" id="PTHR14089">
    <property type="entry name" value="PRE-MRNA-SPLICING FACTOR RBM22"/>
    <property type="match status" value="1"/>
</dbReference>
<dbReference type="EMBL" id="JASJQH010007108">
    <property type="protein sequence ID" value="KAK9718115.1"/>
    <property type="molecule type" value="Genomic_DNA"/>
</dbReference>
<feature type="domain" description="RRM" evidence="4">
    <location>
        <begin position="115"/>
        <end position="188"/>
    </location>
</feature>
<dbReference type="InterPro" id="IPR000504">
    <property type="entry name" value="RRM_dom"/>
</dbReference>
<dbReference type="Proteomes" id="UP001479436">
    <property type="component" value="Unassembled WGS sequence"/>
</dbReference>
<keyword evidence="6" id="KW-1185">Reference proteome</keyword>
<feature type="domain" description="RRM" evidence="4">
    <location>
        <begin position="432"/>
        <end position="503"/>
    </location>
</feature>
<evidence type="ECO:0000259" key="4">
    <source>
        <dbReference type="PROSITE" id="PS50102"/>
    </source>
</evidence>
<dbReference type="PROSITE" id="PS50102">
    <property type="entry name" value="RRM"/>
    <property type="match status" value="4"/>
</dbReference>
<name>A0ABR2W3L5_9FUNG</name>
<gene>
    <name evidence="5" type="ORF">K7432_005719</name>
</gene>
<dbReference type="PANTHER" id="PTHR14089:SF8">
    <property type="entry name" value="RNA-BINDING PROTEIN MRN1"/>
    <property type="match status" value="1"/>
</dbReference>
<keyword evidence="1 2" id="KW-0694">RNA-binding</keyword>
<evidence type="ECO:0000256" key="2">
    <source>
        <dbReference type="PROSITE-ProRule" id="PRU00176"/>
    </source>
</evidence>
<dbReference type="Gene3D" id="3.30.70.330">
    <property type="match status" value="4"/>
</dbReference>
<sequence>MISLLNRPSTSPNMLLYRHPICNEILIKNCTKQPHFAQEYNYPLPGNRSPHELGLGLAVSGSTGGMYNQYPTMAPPLLVSAPQYQNGFSHQYQSGNQFLSALPQIQNGNSSYGGRTIYVGNIPPDTPVDEVLSHVRGGPIENVKLLPEKNCIFISFLDGNSANSFHYDANTKKIVLRGQDLKVGWGKPTPVPSNVLVAVQTGATRNVYLGSLEGSTTEESIREDLSIFGPIDTVKIIREKNIGFVHFLSITNAVKCVTSLQSDSKWAGKRVNYGKDRCAQPTKSSQSNGYLTGNGINTSYSNNFNGSHFNGVSFDPYSSNNLLHEHNGQYPSPNFGGAISNRTIYLGNIHPETTCEDICNVVRGGILHQIRFMTDKHIAFISFVDPNAAMNFYNLANYAGVVIKNRRLKVGWGKNTPLPPAVAMAVQSGATRNVYIGNIDDSITEEKLKQDFSVFGEIELVNTLKDKNCAFVNFNNILSAVKAIDGIKSNFNYTNFRINYGKDRCGNPPRPPKNGNDSDIASGFTTSSTSDNFIGSSSFYEGMMNGVPRGV</sequence>
<organism evidence="5 6">
    <name type="scientific">Basidiobolus ranarum</name>
    <dbReference type="NCBI Taxonomy" id="34480"/>
    <lineage>
        <taxon>Eukaryota</taxon>
        <taxon>Fungi</taxon>
        <taxon>Fungi incertae sedis</taxon>
        <taxon>Zoopagomycota</taxon>
        <taxon>Entomophthoromycotina</taxon>
        <taxon>Basidiobolomycetes</taxon>
        <taxon>Basidiobolales</taxon>
        <taxon>Basidiobolaceae</taxon>
        <taxon>Basidiobolus</taxon>
    </lineage>
</organism>
<reference evidence="5 6" key="1">
    <citation type="submission" date="2023-04" db="EMBL/GenBank/DDBJ databases">
        <title>Genome of Basidiobolus ranarum AG-B5.</title>
        <authorList>
            <person name="Stajich J.E."/>
            <person name="Carter-House D."/>
            <person name="Gryganskyi A."/>
        </authorList>
    </citation>
    <scope>NUCLEOTIDE SEQUENCE [LARGE SCALE GENOMIC DNA]</scope>
    <source>
        <strain evidence="5 6">AG-B5</strain>
    </source>
</reference>